<dbReference type="RefSeq" id="WP_143079924.1">
    <property type="nucleotide sequence ID" value="NZ_MEHT01000023.1"/>
</dbReference>
<name>A0A2W7RRJ0_9RHOB</name>
<comment type="caution">
    <text evidence="1">The sequence shown here is derived from an EMBL/GenBank/DDBJ whole genome shotgun (WGS) entry which is preliminary data.</text>
</comment>
<protein>
    <submittedName>
        <fullName evidence="1">Uncharacterized protein</fullName>
    </submittedName>
</protein>
<dbReference type="Proteomes" id="UP000249364">
    <property type="component" value="Unassembled WGS sequence"/>
</dbReference>
<evidence type="ECO:0000313" key="2">
    <source>
        <dbReference type="Proteomes" id="UP000249364"/>
    </source>
</evidence>
<keyword evidence="2" id="KW-1185">Reference proteome</keyword>
<dbReference type="EMBL" id="QKZQ01000012">
    <property type="protein sequence ID" value="PZX40682.1"/>
    <property type="molecule type" value="Genomic_DNA"/>
</dbReference>
<proteinExistence type="predicted"/>
<dbReference type="OrthoDB" id="7872746at2"/>
<dbReference type="AlphaFoldDB" id="A0A2W7RRJ0"/>
<organism evidence="1 2">
    <name type="scientific">Roseinatronobacter thiooxidans</name>
    <dbReference type="NCBI Taxonomy" id="121821"/>
    <lineage>
        <taxon>Bacteria</taxon>
        <taxon>Pseudomonadati</taxon>
        <taxon>Pseudomonadota</taxon>
        <taxon>Alphaproteobacteria</taxon>
        <taxon>Rhodobacterales</taxon>
        <taxon>Paracoccaceae</taxon>
        <taxon>Roseinatronobacter</taxon>
    </lineage>
</organism>
<gene>
    <name evidence="1" type="ORF">LY56_02565</name>
</gene>
<sequence>MSRQPPNSAQVFPKFKVPVRILFPDMSTLIGIVFVLQGQRILDLLCDDRAFFPVGLKTGTVLVNKSHVRQINVLDLADMSELQDLLPEFDRDYMQSNAW</sequence>
<evidence type="ECO:0000313" key="1">
    <source>
        <dbReference type="EMBL" id="PZX40682.1"/>
    </source>
</evidence>
<accession>A0A2W7RRJ0</accession>
<dbReference type="InterPro" id="IPR049210">
    <property type="entry name" value="DUF6812"/>
</dbReference>
<reference evidence="1 2" key="1">
    <citation type="submission" date="2018-06" db="EMBL/GenBank/DDBJ databases">
        <title>Genomic Encyclopedia of Archaeal and Bacterial Type Strains, Phase II (KMG-II): from individual species to whole genera.</title>
        <authorList>
            <person name="Goeker M."/>
        </authorList>
    </citation>
    <scope>NUCLEOTIDE SEQUENCE [LARGE SCALE GENOMIC DNA]</scope>
    <source>
        <strain evidence="1 2">DSM 13087</strain>
    </source>
</reference>
<dbReference type="Pfam" id="PF20660">
    <property type="entry name" value="DUF6812"/>
    <property type="match status" value="1"/>
</dbReference>
<dbReference type="STRING" id="121821.GCA_001870675_01270"/>